<comment type="caution">
    <text evidence="1">The sequence shown here is derived from an EMBL/GenBank/DDBJ whole genome shotgun (WGS) entry which is preliminary data.</text>
</comment>
<evidence type="ECO:0000313" key="3">
    <source>
        <dbReference type="Proteomes" id="UP000284123"/>
    </source>
</evidence>
<dbReference type="EMBL" id="LKGI01000036">
    <property type="protein sequence ID" value="RNE32965.1"/>
    <property type="molecule type" value="Genomic_DNA"/>
</dbReference>
<dbReference type="Proteomes" id="UP000284123">
    <property type="component" value="Unassembled WGS sequence"/>
</dbReference>
<reference evidence="3 4" key="1">
    <citation type="journal article" date="2018" name="Front. Microbiol.">
        <title>Conversion of Methionine to Cysteine in Lactobacillus paracasei Depends on the Highly Mobile cysK-ctl-cysE Gene Cluster.</title>
        <authorList>
            <person name="Wuthrich D."/>
            <person name="Irmler S."/>
            <person name="Berthoud H."/>
            <person name="Guggenbuhl B."/>
            <person name="Eugster E."/>
            <person name="Bruggmann R."/>
        </authorList>
    </citation>
    <scope>NUCLEOTIDE SEQUENCE [LARGE SCALE GENOMIC DNA]</scope>
    <source>
        <strain evidence="1 4">FAM18157</strain>
        <strain evidence="2 3">FAM6012</strain>
    </source>
</reference>
<dbReference type="EMBL" id="LKFS01000023">
    <property type="protein sequence ID" value="RND83895.1"/>
    <property type="molecule type" value="Genomic_DNA"/>
</dbReference>
<evidence type="ECO:0000313" key="2">
    <source>
        <dbReference type="EMBL" id="RNE32965.1"/>
    </source>
</evidence>
<evidence type="ECO:0000313" key="1">
    <source>
        <dbReference type="EMBL" id="RND83895.1"/>
    </source>
</evidence>
<sequence length="81" mass="9166">MLFSFTNKTNCSRGSALSQVCGLNRPKTITYSVNLEHLFFWCEDYSDFTKTSSRLAGFFESGFRVVSNGIFMLGKVIQFVS</sequence>
<gene>
    <name evidence="1" type="ORF">FAM18157_00457</name>
    <name evidence="2" type="ORF">FAM6012_00465</name>
</gene>
<organism evidence="1 4">
    <name type="scientific">Lacticaseibacillus paracasei</name>
    <name type="common">Lactobacillus paracasei</name>
    <dbReference type="NCBI Taxonomy" id="1597"/>
    <lineage>
        <taxon>Bacteria</taxon>
        <taxon>Bacillati</taxon>
        <taxon>Bacillota</taxon>
        <taxon>Bacilli</taxon>
        <taxon>Lactobacillales</taxon>
        <taxon>Lactobacillaceae</taxon>
        <taxon>Lacticaseibacillus</taxon>
    </lineage>
</organism>
<name>A0A422M7Q0_LACPA</name>
<dbReference type="AlphaFoldDB" id="A0A422M7Q0"/>
<accession>A0A422M7Q0</accession>
<evidence type="ECO:0000313" key="4">
    <source>
        <dbReference type="Proteomes" id="UP000284716"/>
    </source>
</evidence>
<dbReference type="Proteomes" id="UP000284716">
    <property type="component" value="Unassembled WGS sequence"/>
</dbReference>
<protein>
    <submittedName>
        <fullName evidence="1">Uncharacterized protein</fullName>
    </submittedName>
</protein>
<proteinExistence type="predicted"/>